<feature type="region of interest" description="Disordered" evidence="2">
    <location>
        <begin position="1"/>
        <end position="44"/>
    </location>
</feature>
<evidence type="ECO:0000256" key="2">
    <source>
        <dbReference type="SAM" id="MobiDB-lite"/>
    </source>
</evidence>
<gene>
    <name evidence="3" type="ORF">HELGO_WM32309</name>
</gene>
<evidence type="ECO:0000313" key="3">
    <source>
        <dbReference type="EMBL" id="CAA6806341.1"/>
    </source>
</evidence>
<feature type="compositionally biased region" description="Polar residues" evidence="2">
    <location>
        <begin position="15"/>
        <end position="33"/>
    </location>
</feature>
<name>A0A6S6SNR9_9GAMM</name>
<evidence type="ECO:0000256" key="1">
    <source>
        <dbReference type="SAM" id="Coils"/>
    </source>
</evidence>
<dbReference type="AlphaFoldDB" id="A0A6S6SNR9"/>
<sequence length="203" mass="23061">MNTVAENPSKDVLQQEYSQDEQQLVRQTENVMTSGAPDDAADPNQSLDLVRKILFGEQVKQTEKRQASLERYIQASVASLNEETCKKIDTLKSEISVLTDLFEEETQTRKTNLAGTQENIERVEHSIDKLGHQVMKNHSELNERLGAEKNRLDVQMRDWRQEILQQLQDATQVLGHEKADRQSIAVLLTEMAEQLVTDESVAG</sequence>
<dbReference type="EMBL" id="CACVAV010000103">
    <property type="protein sequence ID" value="CAA6806341.1"/>
    <property type="molecule type" value="Genomic_DNA"/>
</dbReference>
<protein>
    <submittedName>
        <fullName evidence="3">Uncharacterized protein</fullName>
    </submittedName>
</protein>
<keyword evidence="1" id="KW-0175">Coiled coil</keyword>
<feature type="coiled-coil region" evidence="1">
    <location>
        <begin position="113"/>
        <end position="162"/>
    </location>
</feature>
<accession>A0A6S6SNR9</accession>
<proteinExistence type="predicted"/>
<organism evidence="3">
    <name type="scientific">uncultured Thiotrichaceae bacterium</name>
    <dbReference type="NCBI Taxonomy" id="298394"/>
    <lineage>
        <taxon>Bacteria</taxon>
        <taxon>Pseudomonadati</taxon>
        <taxon>Pseudomonadota</taxon>
        <taxon>Gammaproteobacteria</taxon>
        <taxon>Thiotrichales</taxon>
        <taxon>Thiotrichaceae</taxon>
        <taxon>environmental samples</taxon>
    </lineage>
</organism>
<reference evidence="3" key="1">
    <citation type="submission" date="2020-01" db="EMBL/GenBank/DDBJ databases">
        <authorList>
            <person name="Meier V. D."/>
            <person name="Meier V D."/>
        </authorList>
    </citation>
    <scope>NUCLEOTIDE SEQUENCE</scope>
    <source>
        <strain evidence="3">HLG_WM_MAG_08</strain>
    </source>
</reference>